<keyword evidence="6" id="KW-0808">Transferase</keyword>
<dbReference type="GO" id="GO:0102573">
    <property type="term" value="F:aminodeoxyfutalosine synthase activity"/>
    <property type="evidence" value="ECO:0007669"/>
    <property type="project" value="UniProtKB-EC"/>
</dbReference>
<dbReference type="InterPro" id="IPR034405">
    <property type="entry name" value="F420"/>
</dbReference>
<dbReference type="PIRSF" id="PIRSF004762">
    <property type="entry name" value="CHP00423"/>
    <property type="match status" value="1"/>
</dbReference>
<dbReference type="Gene3D" id="3.20.20.70">
    <property type="entry name" value="Aldolase class I"/>
    <property type="match status" value="1"/>
</dbReference>
<keyword evidence="11" id="KW-1185">Reference proteome</keyword>
<feature type="binding site" evidence="6 7">
    <location>
        <position position="74"/>
    </location>
    <ligand>
        <name>[4Fe-4S] cluster</name>
        <dbReference type="ChEBI" id="CHEBI:49883"/>
        <note>4Fe-4S-S-AdoMet</note>
    </ligand>
</feature>
<evidence type="ECO:0000256" key="6">
    <source>
        <dbReference type="HAMAP-Rule" id="MF_00993"/>
    </source>
</evidence>
<dbReference type="InterPro" id="IPR022432">
    <property type="entry name" value="MqnE"/>
</dbReference>
<comment type="cofactor">
    <cofactor evidence="6 7">
        <name>[4Fe-4S] cluster</name>
        <dbReference type="ChEBI" id="CHEBI:49883"/>
    </cofactor>
    <text evidence="6 7">Binds 1 [4Fe-4S] cluster. The cluster is coordinated with 3 cysteines and an exchangeable S-adenosyl-L-methionine.</text>
</comment>
<evidence type="ECO:0000313" key="11">
    <source>
        <dbReference type="Proteomes" id="UP000184529"/>
    </source>
</evidence>
<dbReference type="PANTHER" id="PTHR43076:SF7">
    <property type="entry name" value="AMINODEOXYFUTALOSINE SYNTHASE"/>
    <property type="match status" value="1"/>
</dbReference>
<sequence>MDKFFVSEELKDIAEKVQAGERLSFEDGVRLFKSGDLLTIGYLADLIRQRKNGNRAYFIVNRHINHTNICINRCPLCAFGRDPGDRGAYTMTLDEIEARALECRGQGVSEIHIVGGLNDTLDLEYYLEMLRRVRRALPGTIIQGFTAVEVDYLARTNGLSIEKTLELLKAAGLDSLPGGGAEIFAPRVRERICPRKISGDRWLEVHETAHRLGMRTNATMLYGHIETIEERVEHLIRLRELQDRTGGFLAFIPLAFHPKNTGLESLRLAGTTGYEDLKVLAVARLMLDNFDHIKAFWIMIGPKLAQVALSFGVDDLDGTVVEEKIAHDAGAETDQYMPKQKLIKMIRAAGRIPVERDTLYNVRWEGLQ</sequence>
<dbReference type="PANTHER" id="PTHR43076">
    <property type="entry name" value="FO SYNTHASE (COFH)"/>
    <property type="match status" value="1"/>
</dbReference>
<evidence type="ECO:0000256" key="2">
    <source>
        <dbReference type="ARBA" id="ARBA00022691"/>
    </source>
</evidence>
<reference evidence="11" key="1">
    <citation type="submission" date="2016-11" db="EMBL/GenBank/DDBJ databases">
        <authorList>
            <person name="Varghese N."/>
            <person name="Submissions S."/>
        </authorList>
    </citation>
    <scope>NUCLEOTIDE SEQUENCE [LARGE SCALE GENOMIC DNA]</scope>
    <source>
        <strain evidence="11">DSM 16057</strain>
    </source>
</reference>
<keyword evidence="2 6" id="KW-0949">S-adenosyl-L-methionine</keyword>
<evidence type="ECO:0000313" key="10">
    <source>
        <dbReference type="EMBL" id="SHJ42151.1"/>
    </source>
</evidence>
<evidence type="ECO:0000256" key="5">
    <source>
        <dbReference type="ARBA" id="ARBA00023014"/>
    </source>
</evidence>
<evidence type="ECO:0000256" key="4">
    <source>
        <dbReference type="ARBA" id="ARBA00023004"/>
    </source>
</evidence>
<evidence type="ECO:0000259" key="9">
    <source>
        <dbReference type="PROSITE" id="PS51918"/>
    </source>
</evidence>
<dbReference type="SFLD" id="SFLDG01064">
    <property type="entry name" value="F420__menaquinone_cofactor_bio"/>
    <property type="match status" value="1"/>
</dbReference>
<keyword evidence="4 6" id="KW-0408">Iron</keyword>
<comment type="pathway">
    <text evidence="6">Quinol/quinone metabolism; menaquinone biosynthesis.</text>
</comment>
<comment type="catalytic activity">
    <reaction evidence="6">
        <text>3-[(1-carboxyvinyl)-oxy]benzoate + S-adenosyl-L-methionine + H2O = 6-amino-6-deoxyfutalosine + hydrogencarbonate + L-methionine + H(+)</text>
        <dbReference type="Rhea" id="RHEA:33075"/>
        <dbReference type="ChEBI" id="CHEBI:15377"/>
        <dbReference type="ChEBI" id="CHEBI:15378"/>
        <dbReference type="ChEBI" id="CHEBI:17544"/>
        <dbReference type="ChEBI" id="CHEBI:57844"/>
        <dbReference type="ChEBI" id="CHEBI:59789"/>
        <dbReference type="ChEBI" id="CHEBI:64286"/>
        <dbReference type="ChEBI" id="CHEBI:76981"/>
        <dbReference type="EC" id="2.5.1.120"/>
    </reaction>
</comment>
<accession>A0A1M6J679</accession>
<dbReference type="SMART" id="SM00729">
    <property type="entry name" value="Elp3"/>
    <property type="match status" value="1"/>
</dbReference>
<comment type="function">
    <text evidence="6">Radical SAM enzyme that catalyzes the addition of the adenosyl radical to the double bond of 3-[(1-carboxyvinyl)oxy]benzoate, leading to aminodeoxyfutalosine (AFL), a key intermediate in the formation of menaquinone (MK, vitamin K2) from chorismate.</text>
</comment>
<evidence type="ECO:0000256" key="3">
    <source>
        <dbReference type="ARBA" id="ARBA00022723"/>
    </source>
</evidence>
<keyword evidence="3 6" id="KW-0479">Metal-binding</keyword>
<name>A0A1M6J679_9FIRM</name>
<proteinExistence type="inferred from homology"/>
<dbReference type="RefSeq" id="WP_072870084.1">
    <property type="nucleotide sequence ID" value="NZ_FQZM01000033.1"/>
</dbReference>
<dbReference type="AlphaFoldDB" id="A0A1M6J679"/>
<dbReference type="SFLD" id="SFLDF00343">
    <property type="entry name" value="aminofutalosine_synthase_(mqnE"/>
    <property type="match status" value="1"/>
</dbReference>
<dbReference type="SFLD" id="SFLDG01388">
    <property type="entry name" value="7_8-didemethyl-8-hydroxy-5-dea"/>
    <property type="match status" value="1"/>
</dbReference>
<feature type="binding site" evidence="6 7">
    <location>
        <position position="77"/>
    </location>
    <ligand>
        <name>[4Fe-4S] cluster</name>
        <dbReference type="ChEBI" id="CHEBI:49883"/>
        <note>4Fe-4S-S-AdoMet</note>
    </ligand>
</feature>
<evidence type="ECO:0000256" key="1">
    <source>
        <dbReference type="ARBA" id="ARBA00022485"/>
    </source>
</evidence>
<dbReference type="InterPro" id="IPR045567">
    <property type="entry name" value="CofH/MnqC-like_C"/>
</dbReference>
<dbReference type="Pfam" id="PF04055">
    <property type="entry name" value="Radical_SAM"/>
    <property type="match status" value="1"/>
</dbReference>
<dbReference type="STRING" id="1121432.SAMN02745219_02521"/>
<dbReference type="SUPFAM" id="SSF102114">
    <property type="entry name" value="Radical SAM enzymes"/>
    <property type="match status" value="1"/>
</dbReference>
<feature type="domain" description="Radical SAM core" evidence="9">
    <location>
        <begin position="56"/>
        <end position="291"/>
    </location>
</feature>
<dbReference type="NCBIfam" id="TIGR03700">
    <property type="entry name" value="mena_SCO4494"/>
    <property type="match status" value="1"/>
</dbReference>
<dbReference type="GO" id="GO:0051539">
    <property type="term" value="F:4 iron, 4 sulfur cluster binding"/>
    <property type="evidence" value="ECO:0007669"/>
    <property type="project" value="UniProtKB-KW"/>
</dbReference>
<dbReference type="SFLD" id="SFLDS00029">
    <property type="entry name" value="Radical_SAM"/>
    <property type="match status" value="1"/>
</dbReference>
<dbReference type="UniPathway" id="UPA00079"/>
<dbReference type="InterPro" id="IPR007197">
    <property type="entry name" value="rSAM"/>
</dbReference>
<dbReference type="PROSITE" id="PS51918">
    <property type="entry name" value="RADICAL_SAM"/>
    <property type="match status" value="1"/>
</dbReference>
<dbReference type="InterPro" id="IPR006638">
    <property type="entry name" value="Elp3/MiaA/NifB-like_rSAM"/>
</dbReference>
<dbReference type="InterPro" id="IPR013785">
    <property type="entry name" value="Aldolase_TIM"/>
</dbReference>
<dbReference type="SFLD" id="SFLDF00342">
    <property type="entry name" value="cyclic_dehypoxanthine_futalosi"/>
    <property type="match status" value="1"/>
</dbReference>
<keyword evidence="5 6" id="KW-0411">Iron-sulfur</keyword>
<dbReference type="InterPro" id="IPR058240">
    <property type="entry name" value="rSAM_sf"/>
</dbReference>
<feature type="binding site" evidence="8">
    <location>
        <position position="182"/>
    </location>
    <ligand>
        <name>S-adenosyl-L-methionine</name>
        <dbReference type="ChEBI" id="CHEBI:59789"/>
    </ligand>
</feature>
<dbReference type="CDD" id="cd01335">
    <property type="entry name" value="Radical_SAM"/>
    <property type="match status" value="1"/>
</dbReference>
<dbReference type="GO" id="GO:0005506">
    <property type="term" value="F:iron ion binding"/>
    <property type="evidence" value="ECO:0007669"/>
    <property type="project" value="UniProtKB-UniRule"/>
</dbReference>
<keyword evidence="1 6" id="KW-0004">4Fe-4S</keyword>
<dbReference type="EC" id="2.5.1.120" evidence="6"/>
<dbReference type="GO" id="GO:0009234">
    <property type="term" value="P:menaquinone biosynthetic process"/>
    <property type="evidence" value="ECO:0007669"/>
    <property type="project" value="UniProtKB-UniRule"/>
</dbReference>
<dbReference type="SFLD" id="SFLDG01389">
    <property type="entry name" value="menaquinone_synthsis_involved"/>
    <property type="match status" value="1"/>
</dbReference>
<dbReference type="Proteomes" id="UP000184529">
    <property type="component" value="Unassembled WGS sequence"/>
</dbReference>
<evidence type="ECO:0000256" key="8">
    <source>
        <dbReference type="PIRSR" id="PIRSR004762-2"/>
    </source>
</evidence>
<protein>
    <recommendedName>
        <fullName evidence="6">Aminodeoxyfutalosine synthase</fullName>
        <shortName evidence="6">AFL synthase</shortName>
        <shortName evidence="6">Aminofutalosine synthase</shortName>
        <ecNumber evidence="6">2.5.1.120</ecNumber>
    </recommendedName>
    <alternativeName>
        <fullName evidence="6">Menaquinone biosynthetic enzyme MqnE</fullName>
    </alternativeName>
</protein>
<organism evidence="10 11">
    <name type="scientific">Desulfofundulus thermosubterraneus DSM 16057</name>
    <dbReference type="NCBI Taxonomy" id="1121432"/>
    <lineage>
        <taxon>Bacteria</taxon>
        <taxon>Bacillati</taxon>
        <taxon>Bacillota</taxon>
        <taxon>Clostridia</taxon>
        <taxon>Eubacteriales</taxon>
        <taxon>Peptococcaceae</taxon>
        <taxon>Desulfofundulus</taxon>
    </lineage>
</organism>
<dbReference type="NCBIfam" id="TIGR00423">
    <property type="entry name" value="CofH family radical SAM protein"/>
    <property type="match status" value="1"/>
</dbReference>
<keyword evidence="6" id="KW-0474">Menaquinone biosynthesis</keyword>
<evidence type="ECO:0000256" key="7">
    <source>
        <dbReference type="PIRSR" id="PIRSR004762-1"/>
    </source>
</evidence>
<dbReference type="GO" id="GO:0044689">
    <property type="term" value="F:7,8-didemethyl-8-hydroxy-5-deazariboflavin synthase activity"/>
    <property type="evidence" value="ECO:0007669"/>
    <property type="project" value="TreeGrafter"/>
</dbReference>
<dbReference type="HAMAP" id="MF_00993">
    <property type="entry name" value="MqnE"/>
    <property type="match status" value="1"/>
</dbReference>
<gene>
    <name evidence="6" type="primary">mqnE</name>
    <name evidence="10" type="ORF">SAMN02745219_02521</name>
</gene>
<dbReference type="OrthoDB" id="9802027at2"/>
<dbReference type="Pfam" id="PF19288">
    <property type="entry name" value="CofH_C"/>
    <property type="match status" value="1"/>
</dbReference>
<dbReference type="EMBL" id="FQZM01000033">
    <property type="protein sequence ID" value="SHJ42151.1"/>
    <property type="molecule type" value="Genomic_DNA"/>
</dbReference>
<comment type="similarity">
    <text evidence="6">Belongs to the radical SAM superfamily. MqnE family.</text>
</comment>
<dbReference type="InterPro" id="IPR020050">
    <property type="entry name" value="FO_synthase_su2"/>
</dbReference>
<feature type="binding site" evidence="6 7">
    <location>
        <position position="70"/>
    </location>
    <ligand>
        <name>[4Fe-4S] cluster</name>
        <dbReference type="ChEBI" id="CHEBI:49883"/>
        <note>4Fe-4S-S-AdoMet</note>
    </ligand>
</feature>